<organism evidence="1 2">
    <name type="scientific">Daphnia magna</name>
    <dbReference type="NCBI Taxonomy" id="35525"/>
    <lineage>
        <taxon>Eukaryota</taxon>
        <taxon>Metazoa</taxon>
        <taxon>Ecdysozoa</taxon>
        <taxon>Arthropoda</taxon>
        <taxon>Crustacea</taxon>
        <taxon>Branchiopoda</taxon>
        <taxon>Diplostraca</taxon>
        <taxon>Cladocera</taxon>
        <taxon>Anomopoda</taxon>
        <taxon>Daphniidae</taxon>
        <taxon>Daphnia</taxon>
    </lineage>
</organism>
<dbReference type="Proteomes" id="UP001234178">
    <property type="component" value="Unassembled WGS sequence"/>
</dbReference>
<accession>A0ABR0A3G4</accession>
<dbReference type="EMBL" id="JAOYFB010000036">
    <property type="protein sequence ID" value="KAK4019493.1"/>
    <property type="molecule type" value="Genomic_DNA"/>
</dbReference>
<evidence type="ECO:0000313" key="2">
    <source>
        <dbReference type="Proteomes" id="UP001234178"/>
    </source>
</evidence>
<sequence>MEGKEKQGRTFLLKENRLLFHATGEIKSWSTVEQSPVDLSNAILIDHRLGPKRIEHSINFPSRLQYKFDIINN</sequence>
<gene>
    <name evidence="1" type="ORF">OUZ56_001509</name>
</gene>
<proteinExistence type="predicted"/>
<protein>
    <submittedName>
        <fullName evidence="1">Uncharacterized protein</fullName>
    </submittedName>
</protein>
<name>A0ABR0A3G4_9CRUS</name>
<keyword evidence="2" id="KW-1185">Reference proteome</keyword>
<evidence type="ECO:0000313" key="1">
    <source>
        <dbReference type="EMBL" id="KAK4019493.1"/>
    </source>
</evidence>
<reference evidence="1 2" key="1">
    <citation type="journal article" date="2023" name="Nucleic Acids Res.">
        <title>The hologenome of Daphnia magna reveals possible DNA methylation and microbiome-mediated evolution of the host genome.</title>
        <authorList>
            <person name="Chaturvedi A."/>
            <person name="Li X."/>
            <person name="Dhandapani V."/>
            <person name="Marshall H."/>
            <person name="Kissane S."/>
            <person name="Cuenca-Cambronero M."/>
            <person name="Asole G."/>
            <person name="Calvet F."/>
            <person name="Ruiz-Romero M."/>
            <person name="Marangio P."/>
            <person name="Guigo R."/>
            <person name="Rago D."/>
            <person name="Mirbahai L."/>
            <person name="Eastwood N."/>
            <person name="Colbourne J.K."/>
            <person name="Zhou J."/>
            <person name="Mallon E."/>
            <person name="Orsini L."/>
        </authorList>
    </citation>
    <scope>NUCLEOTIDE SEQUENCE [LARGE SCALE GENOMIC DNA]</scope>
    <source>
        <strain evidence="1">LRV0_1</strain>
    </source>
</reference>
<comment type="caution">
    <text evidence="1">The sequence shown here is derived from an EMBL/GenBank/DDBJ whole genome shotgun (WGS) entry which is preliminary data.</text>
</comment>